<reference evidence="17" key="1">
    <citation type="submission" date="2020-06" db="EMBL/GenBank/DDBJ databases">
        <title>WGS assembly of Ceratodon purpureus strain R40.</title>
        <authorList>
            <person name="Carey S.B."/>
            <person name="Jenkins J."/>
            <person name="Shu S."/>
            <person name="Lovell J.T."/>
            <person name="Sreedasyam A."/>
            <person name="Maumus F."/>
            <person name="Tiley G.P."/>
            <person name="Fernandez-Pozo N."/>
            <person name="Barry K."/>
            <person name="Chen C."/>
            <person name="Wang M."/>
            <person name="Lipzen A."/>
            <person name="Daum C."/>
            <person name="Saski C.A."/>
            <person name="Payton A.C."/>
            <person name="Mcbreen J.C."/>
            <person name="Conrad R.E."/>
            <person name="Kollar L.M."/>
            <person name="Olsson S."/>
            <person name="Huttunen S."/>
            <person name="Landis J.B."/>
            <person name="Wickett N.J."/>
            <person name="Johnson M.G."/>
            <person name="Rensing S.A."/>
            <person name="Grimwood J."/>
            <person name="Schmutz J."/>
            <person name="Mcdaniel S.F."/>
        </authorList>
    </citation>
    <scope>NUCLEOTIDE SEQUENCE</scope>
    <source>
        <strain evidence="17">R40</strain>
    </source>
</reference>
<dbReference type="Proteomes" id="UP000822688">
    <property type="component" value="Chromosome V"/>
</dbReference>
<evidence type="ECO:0000313" key="17">
    <source>
        <dbReference type="EMBL" id="KAG0571850.1"/>
    </source>
</evidence>
<evidence type="ECO:0000256" key="9">
    <source>
        <dbReference type="ARBA" id="ARBA00023140"/>
    </source>
</evidence>
<feature type="domain" description="Peroxisomal membrane protein PEX14 central plants" evidence="16">
    <location>
        <begin position="154"/>
        <end position="275"/>
    </location>
</feature>
<dbReference type="GO" id="GO:0005778">
    <property type="term" value="C:peroxisomal membrane"/>
    <property type="evidence" value="ECO:0007669"/>
    <property type="project" value="UniProtKB-SubCell"/>
</dbReference>
<dbReference type="InterPro" id="IPR025655">
    <property type="entry name" value="PEX14"/>
</dbReference>
<evidence type="ECO:0000256" key="3">
    <source>
        <dbReference type="ARBA" id="ARBA00022448"/>
    </source>
</evidence>
<evidence type="ECO:0000256" key="8">
    <source>
        <dbReference type="ARBA" id="ARBA00023136"/>
    </source>
</evidence>
<evidence type="ECO:0000256" key="1">
    <source>
        <dbReference type="ARBA" id="ARBA00004549"/>
    </source>
</evidence>
<sequence length="371" mass="39488">MDVSLDGSTPESVEETTHTFNMCLGDRYDNGGAQGAVANETGAGVAVEGVEKPKADPWKLETQPIREDQVVNAVKFLSHPKVQGSPIVHRRSFLERKGLTGEEIDEAFCRVPDPSSSEAAATAAAAKDVQAQAPSSQPIAPAQQVVVAQKPRELSWGQKLLGLGVIVAAGAGAGVVTKAYILPKFKSWVRSILLDDGETDKKISPHTEGLPVEPLVNEAALAGNAAAAAASEVAAAMREFSHARAKESLQLGSIIKALETQTLELKSALSGMRDVVNNNSNNNYDYNNSSSELTPTTTLGSIRLAKALGWPRLRPDCAQIALQKRCLILVSWSEAPGRQPCDSTFLVSHSALNPSLACVDPILEDVHWELD</sequence>
<keyword evidence="7" id="KW-0811">Translocation</keyword>
<dbReference type="Pfam" id="PF04695">
    <property type="entry name" value="Pex14_N"/>
    <property type="match status" value="1"/>
</dbReference>
<dbReference type="GO" id="GO:0016560">
    <property type="term" value="P:protein import into peroxisome matrix, docking"/>
    <property type="evidence" value="ECO:0007669"/>
    <property type="project" value="UniProtKB-UniRule"/>
</dbReference>
<dbReference type="InterPro" id="IPR054154">
    <property type="entry name" value="PEX14-like_M_plants"/>
</dbReference>
<dbReference type="FunFam" id="1.10.10.10:FF:000217">
    <property type="entry name" value="Peroxisomal membrane protein PEX14"/>
    <property type="match status" value="1"/>
</dbReference>
<keyword evidence="9 14" id="KW-0576">Peroxisome</keyword>
<evidence type="ECO:0000256" key="13">
    <source>
        <dbReference type="ARBA" id="ARBA00064754"/>
    </source>
</evidence>
<dbReference type="Gene3D" id="1.10.10.10">
    <property type="entry name" value="Winged helix-like DNA-binding domain superfamily/Winged helix DNA-binding domain"/>
    <property type="match status" value="1"/>
</dbReference>
<evidence type="ECO:0000256" key="6">
    <source>
        <dbReference type="ARBA" id="ARBA00022989"/>
    </source>
</evidence>
<keyword evidence="3 14" id="KW-0813">Transport</keyword>
<dbReference type="InterPro" id="IPR006785">
    <property type="entry name" value="Pex14_N"/>
</dbReference>
<evidence type="ECO:0000256" key="12">
    <source>
        <dbReference type="ARBA" id="ARBA00053920"/>
    </source>
</evidence>
<evidence type="ECO:0000256" key="4">
    <source>
        <dbReference type="ARBA" id="ARBA00022692"/>
    </source>
</evidence>
<organism evidence="17 18">
    <name type="scientific">Ceratodon purpureus</name>
    <name type="common">Fire moss</name>
    <name type="synonym">Dicranum purpureum</name>
    <dbReference type="NCBI Taxonomy" id="3225"/>
    <lineage>
        <taxon>Eukaryota</taxon>
        <taxon>Viridiplantae</taxon>
        <taxon>Streptophyta</taxon>
        <taxon>Embryophyta</taxon>
        <taxon>Bryophyta</taxon>
        <taxon>Bryophytina</taxon>
        <taxon>Bryopsida</taxon>
        <taxon>Dicranidae</taxon>
        <taxon>Pseudoditrichales</taxon>
        <taxon>Ditrichaceae</taxon>
        <taxon>Ceratodon</taxon>
    </lineage>
</organism>
<comment type="subcellular location">
    <subcellularLocation>
        <location evidence="1">Peroxisome membrane</location>
        <topology evidence="1">Single-pass membrane protein</topology>
    </subcellularLocation>
</comment>
<dbReference type="PANTHER" id="PTHR23058">
    <property type="entry name" value="PEROXISOMAL MEMBRANE PROTEIN PEX14"/>
    <property type="match status" value="1"/>
</dbReference>
<keyword evidence="6" id="KW-1133">Transmembrane helix</keyword>
<comment type="function">
    <text evidence="12 14">Component of the PEX13-PEX14 docking complex, a translocon channel that specifically mediates the import of peroxisomal cargo proteins bound to PEX5 receptor. The PEX13-PEX14 docking complex forms a large import pore which can be opened to a diameter of about 9 nm. Mechanistically, PEX5 receptor along with cargo proteins associates with the PEX14 subunit of the PEX13-PEX14 docking complex in the cytosol, leading to the insertion of the receptor into the organelle membrane with the concomitant translocation of the cargo into the peroxisome matrix.</text>
</comment>
<gene>
    <name evidence="17" type="ORF">KC19_VG048200</name>
</gene>
<dbReference type="AlphaFoldDB" id="A0A8T0HLW6"/>
<proteinExistence type="inferred from homology"/>
<comment type="caution">
    <text evidence="17">The sequence shown here is derived from an EMBL/GenBank/DDBJ whole genome shotgun (WGS) entry which is preliminary data.</text>
</comment>
<evidence type="ECO:0000259" key="15">
    <source>
        <dbReference type="Pfam" id="PF04695"/>
    </source>
</evidence>
<dbReference type="InterPro" id="IPR036388">
    <property type="entry name" value="WH-like_DNA-bd_sf"/>
</dbReference>
<evidence type="ECO:0000256" key="14">
    <source>
        <dbReference type="RuleBase" id="RU367032"/>
    </source>
</evidence>
<keyword evidence="18" id="KW-1185">Reference proteome</keyword>
<dbReference type="GO" id="GO:0005102">
    <property type="term" value="F:signaling receptor binding"/>
    <property type="evidence" value="ECO:0007669"/>
    <property type="project" value="TreeGrafter"/>
</dbReference>
<evidence type="ECO:0000256" key="2">
    <source>
        <dbReference type="ARBA" id="ARBA00005443"/>
    </source>
</evidence>
<comment type="subunit">
    <text evidence="13">Interacts with PEX13; forming the PEX13-PEX14 docking complex. Interacts with PEX5 (via WxxxF/Y motifs).</text>
</comment>
<keyword evidence="4" id="KW-0812">Transmembrane</keyword>
<keyword evidence="8 14" id="KW-0472">Membrane</keyword>
<feature type="domain" description="Peroxisome membrane anchor protein Pex14p N-terminal" evidence="15">
    <location>
        <begin position="66"/>
        <end position="108"/>
    </location>
</feature>
<accession>A0A8T0HLW6</accession>
<name>A0A8T0HLW6_CERPU</name>
<evidence type="ECO:0000256" key="11">
    <source>
        <dbReference type="ARBA" id="ARBA00029691"/>
    </source>
</evidence>
<evidence type="ECO:0000256" key="5">
    <source>
        <dbReference type="ARBA" id="ARBA00022927"/>
    </source>
</evidence>
<dbReference type="Pfam" id="PF23020">
    <property type="entry name" value="PEX14-like_2nd"/>
    <property type="match status" value="1"/>
</dbReference>
<evidence type="ECO:0000259" key="16">
    <source>
        <dbReference type="Pfam" id="PF23020"/>
    </source>
</evidence>
<evidence type="ECO:0000256" key="10">
    <source>
        <dbReference type="ARBA" id="ARBA00029502"/>
    </source>
</evidence>
<dbReference type="EMBL" id="CM026426">
    <property type="protein sequence ID" value="KAG0571850.1"/>
    <property type="molecule type" value="Genomic_DNA"/>
</dbReference>
<keyword evidence="5 14" id="KW-0653">Protein transport</keyword>
<comment type="similarity">
    <text evidence="2 14">Belongs to the peroxin-14 family.</text>
</comment>
<dbReference type="GO" id="GO:1990429">
    <property type="term" value="C:peroxisomal importomer complex"/>
    <property type="evidence" value="ECO:0007669"/>
    <property type="project" value="TreeGrafter"/>
</dbReference>
<protein>
    <recommendedName>
        <fullName evidence="10 14">Peroxisomal membrane protein PEX14</fullName>
    </recommendedName>
    <alternativeName>
        <fullName evidence="11 14">Peroxin-14</fullName>
    </alternativeName>
</protein>
<dbReference type="PANTHER" id="PTHR23058:SF0">
    <property type="entry name" value="PEROXISOMAL MEMBRANE PROTEIN PEX14"/>
    <property type="match status" value="1"/>
</dbReference>
<evidence type="ECO:0000256" key="7">
    <source>
        <dbReference type="ARBA" id="ARBA00023010"/>
    </source>
</evidence>
<evidence type="ECO:0000313" key="18">
    <source>
        <dbReference type="Proteomes" id="UP000822688"/>
    </source>
</evidence>